<keyword evidence="5 13" id="KW-0255">Endonuclease</keyword>
<evidence type="ECO:0000256" key="8">
    <source>
        <dbReference type="ARBA" id="ARBA00022842"/>
    </source>
</evidence>
<feature type="binding site" evidence="13">
    <location>
        <position position="82"/>
    </location>
    <ligand>
        <name>Mg(2+)</name>
        <dbReference type="ChEBI" id="CHEBI:18420"/>
    </ligand>
</feature>
<keyword evidence="6 13" id="KW-0227">DNA damage</keyword>
<dbReference type="InterPro" id="IPR011335">
    <property type="entry name" value="Restrct_endonuc-II-like"/>
</dbReference>
<comment type="catalytic activity">
    <reaction evidence="13">
        <text>Endonucleolytic cleavage at a junction such as a reciprocal single-stranded crossover between two homologous DNA duplexes (Holliday junction).</text>
        <dbReference type="EC" id="3.1.21.10"/>
    </reaction>
</comment>
<evidence type="ECO:0000256" key="4">
    <source>
        <dbReference type="ARBA" id="ARBA00022723"/>
    </source>
</evidence>
<dbReference type="InterPro" id="IPR004612">
    <property type="entry name" value="Resolv_RecU"/>
</dbReference>
<organism evidence="14 15">
    <name type="scientific">Thomasclavelia cocleata</name>
    <dbReference type="NCBI Taxonomy" id="69824"/>
    <lineage>
        <taxon>Bacteria</taxon>
        <taxon>Bacillati</taxon>
        <taxon>Bacillota</taxon>
        <taxon>Erysipelotrichia</taxon>
        <taxon>Erysipelotrichales</taxon>
        <taxon>Coprobacillaceae</taxon>
        <taxon>Thomasclavelia</taxon>
    </lineage>
</organism>
<evidence type="ECO:0000256" key="13">
    <source>
        <dbReference type="HAMAP-Rule" id="MF_00130"/>
    </source>
</evidence>
<dbReference type="SUPFAM" id="SSF52980">
    <property type="entry name" value="Restriction endonuclease-like"/>
    <property type="match status" value="1"/>
</dbReference>
<comment type="similarity">
    <text evidence="11 13">Belongs to the RecU family.</text>
</comment>
<evidence type="ECO:0000313" key="15">
    <source>
        <dbReference type="Proteomes" id="UP000198558"/>
    </source>
</evidence>
<evidence type="ECO:0000256" key="12">
    <source>
        <dbReference type="ARBA" id="ARBA00029523"/>
    </source>
</evidence>
<evidence type="ECO:0000256" key="1">
    <source>
        <dbReference type="ARBA" id="ARBA00004496"/>
    </source>
</evidence>
<gene>
    <name evidence="13" type="primary">recU</name>
    <name evidence="14" type="ORF">SAMN04489758_11911</name>
</gene>
<evidence type="ECO:0000256" key="2">
    <source>
        <dbReference type="ARBA" id="ARBA00022490"/>
    </source>
</evidence>
<name>A0A1I0FG37_9FIRM</name>
<dbReference type="Pfam" id="PF03838">
    <property type="entry name" value="RecU"/>
    <property type="match status" value="1"/>
</dbReference>
<evidence type="ECO:0000256" key="10">
    <source>
        <dbReference type="ARBA" id="ARBA00023204"/>
    </source>
</evidence>
<evidence type="ECO:0000256" key="3">
    <source>
        <dbReference type="ARBA" id="ARBA00022722"/>
    </source>
</evidence>
<feature type="binding site" evidence="13">
    <location>
        <position position="84"/>
    </location>
    <ligand>
        <name>Mg(2+)</name>
        <dbReference type="ChEBI" id="CHEBI:18420"/>
    </ligand>
</feature>
<comment type="function">
    <text evidence="13">Endonuclease that resolves Holliday junction intermediates in genetic recombination. Cleaves mobile four-strand junctions by introducing symmetrical nicks in paired strands. Promotes annealing of linear ssDNA with homologous dsDNA. Required for DNA repair, homologous recombination and chromosome segregation.</text>
</comment>
<dbReference type="PIRSF" id="PIRSF037785">
    <property type="entry name" value="RecU"/>
    <property type="match status" value="1"/>
</dbReference>
<keyword evidence="8 13" id="KW-0460">Magnesium</keyword>
<evidence type="ECO:0000313" key="14">
    <source>
        <dbReference type="EMBL" id="SET57172.1"/>
    </source>
</evidence>
<keyword evidence="3 13" id="KW-0540">Nuclease</keyword>
<feature type="site" description="Transition state stabilizer" evidence="13">
    <location>
        <position position="99"/>
    </location>
</feature>
<keyword evidence="10 13" id="KW-0234">DNA repair</keyword>
<dbReference type="GO" id="GO:0006310">
    <property type="term" value="P:DNA recombination"/>
    <property type="evidence" value="ECO:0007669"/>
    <property type="project" value="UniProtKB-UniRule"/>
</dbReference>
<dbReference type="GO" id="GO:0000287">
    <property type="term" value="F:magnesium ion binding"/>
    <property type="evidence" value="ECO:0007669"/>
    <property type="project" value="UniProtKB-UniRule"/>
</dbReference>
<feature type="binding site" evidence="13">
    <location>
        <position position="115"/>
    </location>
    <ligand>
        <name>Mg(2+)</name>
        <dbReference type="ChEBI" id="CHEBI:18420"/>
    </ligand>
</feature>
<reference evidence="15" key="1">
    <citation type="submission" date="2016-10" db="EMBL/GenBank/DDBJ databases">
        <authorList>
            <person name="Varghese N."/>
            <person name="Submissions S."/>
        </authorList>
    </citation>
    <scope>NUCLEOTIDE SEQUENCE [LARGE SCALE GENOMIC DNA]</scope>
    <source>
        <strain evidence="15">DSM 1551</strain>
    </source>
</reference>
<dbReference type="Gene3D" id="3.40.1350.10">
    <property type="match status" value="1"/>
</dbReference>
<evidence type="ECO:0000256" key="9">
    <source>
        <dbReference type="ARBA" id="ARBA00023172"/>
    </source>
</evidence>
<evidence type="ECO:0000256" key="11">
    <source>
        <dbReference type="ARBA" id="ARBA00023447"/>
    </source>
</evidence>
<keyword evidence="4 13" id="KW-0479">Metal-binding</keyword>
<sequence length="199" mass="23081">MVNYPNMKKTTIRQTKLIDGKLNTRHRGMNLEEDLNLTNKYYLANGIANIHKKPTPIQIVKVDYPKRSAARIVEAYFKTPSTTDYNGIYKGKYLDFEAKETKKLNFPFTNISVHQIEHLKSIINHHGIAFVIIAFTHLNEVYLIDASYIIEAYNQTGQKSISYQSIKEKGHLIEQGFNPRLNYLKIIDQYYLGGHENDK</sequence>
<dbReference type="NCBIfam" id="NF002584">
    <property type="entry name" value="PRK02234.1-5"/>
    <property type="match status" value="1"/>
</dbReference>
<dbReference type="CDD" id="cd22354">
    <property type="entry name" value="RecU-like"/>
    <property type="match status" value="1"/>
</dbReference>
<comment type="cofactor">
    <cofactor evidence="13">
        <name>Mg(2+)</name>
        <dbReference type="ChEBI" id="CHEBI:18420"/>
    </cofactor>
    <text evidence="13">Binds 1 Mg(2+) ion per subunit.</text>
</comment>
<evidence type="ECO:0000256" key="6">
    <source>
        <dbReference type="ARBA" id="ARBA00022763"/>
    </source>
</evidence>
<keyword evidence="9 13" id="KW-0233">DNA recombination</keyword>
<dbReference type="GO" id="GO:0006281">
    <property type="term" value="P:DNA repair"/>
    <property type="evidence" value="ECO:0007669"/>
    <property type="project" value="UniProtKB-UniRule"/>
</dbReference>
<accession>A0A1I0FG37</accession>
<dbReference type="AlphaFoldDB" id="A0A1I0FG37"/>
<dbReference type="GO" id="GO:0005737">
    <property type="term" value="C:cytoplasm"/>
    <property type="evidence" value="ECO:0007669"/>
    <property type="project" value="UniProtKB-SubCell"/>
</dbReference>
<keyword evidence="7 13" id="KW-0378">Hydrolase</keyword>
<keyword evidence="15" id="KW-1185">Reference proteome</keyword>
<dbReference type="Proteomes" id="UP000198558">
    <property type="component" value="Unassembled WGS sequence"/>
</dbReference>
<evidence type="ECO:0000256" key="7">
    <source>
        <dbReference type="ARBA" id="ARBA00022801"/>
    </source>
</evidence>
<protein>
    <recommendedName>
        <fullName evidence="12 13">Holliday junction resolvase RecU</fullName>
        <ecNumber evidence="13">3.1.21.10</ecNumber>
    </recommendedName>
    <alternativeName>
        <fullName evidence="13">Recombination protein U homolog</fullName>
    </alternativeName>
</protein>
<dbReference type="GO" id="GO:0007059">
    <property type="term" value="P:chromosome segregation"/>
    <property type="evidence" value="ECO:0007669"/>
    <property type="project" value="UniProtKB-UniRule"/>
</dbReference>
<dbReference type="EC" id="3.1.21.10" evidence="13"/>
<comment type="subcellular location">
    <subcellularLocation>
        <location evidence="1 13">Cytoplasm</location>
    </subcellularLocation>
</comment>
<dbReference type="OrthoDB" id="9783592at2"/>
<evidence type="ECO:0000256" key="5">
    <source>
        <dbReference type="ARBA" id="ARBA00022759"/>
    </source>
</evidence>
<keyword evidence="2 13" id="KW-0963">Cytoplasm</keyword>
<dbReference type="NCBIfam" id="TIGR00648">
    <property type="entry name" value="recU"/>
    <property type="match status" value="1"/>
</dbReference>
<dbReference type="EMBL" id="FOIN01000019">
    <property type="protein sequence ID" value="SET57172.1"/>
    <property type="molecule type" value="Genomic_DNA"/>
</dbReference>
<dbReference type="GeneID" id="78288609"/>
<dbReference type="GO" id="GO:0008821">
    <property type="term" value="F:crossover junction DNA endonuclease activity"/>
    <property type="evidence" value="ECO:0007669"/>
    <property type="project" value="UniProtKB-EC"/>
</dbReference>
<dbReference type="InterPro" id="IPR011856">
    <property type="entry name" value="tRNA_endonuc-like_dom_sf"/>
</dbReference>
<dbReference type="HAMAP" id="MF_00130">
    <property type="entry name" value="RecU"/>
    <property type="match status" value="1"/>
</dbReference>
<dbReference type="GO" id="GO:0003676">
    <property type="term" value="F:nucleic acid binding"/>
    <property type="evidence" value="ECO:0007669"/>
    <property type="project" value="InterPro"/>
</dbReference>
<proteinExistence type="inferred from homology"/>
<dbReference type="NCBIfam" id="NF002581">
    <property type="entry name" value="PRK02234.1-2"/>
    <property type="match status" value="1"/>
</dbReference>
<dbReference type="RefSeq" id="WP_092354276.1">
    <property type="nucleotide sequence ID" value="NZ_FOIN01000019.1"/>
</dbReference>
<feature type="binding site" evidence="13">
    <location>
        <position position="97"/>
    </location>
    <ligand>
        <name>Mg(2+)</name>
        <dbReference type="ChEBI" id="CHEBI:18420"/>
    </ligand>
</feature>